<accession>A0A5C5RTD5</accession>
<dbReference type="InterPro" id="IPR029069">
    <property type="entry name" value="HotDog_dom_sf"/>
</dbReference>
<reference evidence="2 3" key="1">
    <citation type="submission" date="2019-06" db="EMBL/GenBank/DDBJ databases">
        <authorList>
            <person name="Teng J.L.L."/>
            <person name="Lee H.H."/>
            <person name="Lau S.K.P."/>
            <person name="Woo P.C.Y."/>
        </authorList>
    </citation>
    <scope>NUCLEOTIDE SEQUENCE [LARGE SCALE GENOMIC DNA]</scope>
    <source>
        <strain evidence="2 3">HKU70</strain>
    </source>
</reference>
<keyword evidence="3" id="KW-1185">Reference proteome</keyword>
<feature type="domain" description="FAS1-like dehydratase" evidence="1">
    <location>
        <begin position="22"/>
        <end position="126"/>
    </location>
</feature>
<dbReference type="InterPro" id="IPR039569">
    <property type="entry name" value="FAS1-like_DH_region"/>
</dbReference>
<dbReference type="Gene3D" id="3.10.129.10">
    <property type="entry name" value="Hotdog Thioesterase"/>
    <property type="match status" value="1"/>
</dbReference>
<reference evidence="2 3" key="2">
    <citation type="submission" date="2019-08" db="EMBL/GenBank/DDBJ databases">
        <title>Tsukamurella conjunctivitidis sp. nov., Tsukamurella assacharolytica sp. nov. and Tsukamurella sputae sp. nov. isolated from patients with conjunctivitis, bacteraemia (lymphoma) and respiratory infection (sputum) in Hong Kong.</title>
        <authorList>
            <person name="Fok K.M.N."/>
            <person name="Fong J.Y.H."/>
        </authorList>
    </citation>
    <scope>NUCLEOTIDE SEQUENCE [LARGE SCALE GENOMIC DNA]</scope>
    <source>
        <strain evidence="2 3">HKU70</strain>
    </source>
</reference>
<dbReference type="RefSeq" id="WP_146431194.1">
    <property type="nucleotide sequence ID" value="NZ_VIGV01000001.1"/>
</dbReference>
<dbReference type="Pfam" id="PF13452">
    <property type="entry name" value="FAS1_DH_region"/>
    <property type="match status" value="1"/>
</dbReference>
<organism evidence="2 3">
    <name type="scientific">Tsukamurella sputi</name>
    <dbReference type="NCBI Taxonomy" id="2591848"/>
    <lineage>
        <taxon>Bacteria</taxon>
        <taxon>Bacillati</taxon>
        <taxon>Actinomycetota</taxon>
        <taxon>Actinomycetes</taxon>
        <taxon>Mycobacteriales</taxon>
        <taxon>Tsukamurellaceae</taxon>
        <taxon>Tsukamurella</taxon>
    </lineage>
</organism>
<dbReference type="OrthoDB" id="4773381at2"/>
<dbReference type="EMBL" id="VIGV01000001">
    <property type="protein sequence ID" value="TWS26347.1"/>
    <property type="molecule type" value="Genomic_DNA"/>
</dbReference>
<evidence type="ECO:0000313" key="2">
    <source>
        <dbReference type="EMBL" id="TWS26347.1"/>
    </source>
</evidence>
<protein>
    <submittedName>
        <fullName evidence="2">MaoC family dehydratase</fullName>
    </submittedName>
</protein>
<dbReference type="AlphaFoldDB" id="A0A5C5RTD5"/>
<sequence length="174" mass="18691">MTDRMQAADSHPQWDAWYPNAFEVTTEGVRAFGRATRCWHTPWESLGVPPLDTPVPATLLAAPMLHAVAALVAASISSPNMSRILHAGQTYRYERHPVVGDRIDIGARIADHSRRGGADFFTVESVAVVDDAPGIVGTSQIVYLGDAADAPALEDALVENVMLFGTGPLTQQLT</sequence>
<evidence type="ECO:0000313" key="3">
    <source>
        <dbReference type="Proteomes" id="UP000319792"/>
    </source>
</evidence>
<name>A0A5C5RTD5_9ACTN</name>
<comment type="caution">
    <text evidence="2">The sequence shown here is derived from an EMBL/GenBank/DDBJ whole genome shotgun (WGS) entry which is preliminary data.</text>
</comment>
<proteinExistence type="predicted"/>
<dbReference type="SUPFAM" id="SSF54637">
    <property type="entry name" value="Thioesterase/thiol ester dehydrase-isomerase"/>
    <property type="match status" value="1"/>
</dbReference>
<dbReference type="Proteomes" id="UP000319792">
    <property type="component" value="Unassembled WGS sequence"/>
</dbReference>
<gene>
    <name evidence="2" type="ORF">FK268_03670</name>
</gene>
<evidence type="ECO:0000259" key="1">
    <source>
        <dbReference type="Pfam" id="PF13452"/>
    </source>
</evidence>